<accession>A0A8H5Y225</accession>
<dbReference type="EMBL" id="JAAOAN010000514">
    <property type="protein sequence ID" value="KAF5704465.1"/>
    <property type="molecule type" value="Genomic_DNA"/>
</dbReference>
<gene>
    <name evidence="1" type="ORF">FMUND_12501</name>
</gene>
<name>A0A8H5Y225_9HYPO</name>
<protein>
    <submittedName>
        <fullName evidence="1">Uncharacterized protein</fullName>
    </submittedName>
</protein>
<sequence>MSKPCHRRSLAASVHLSMSQENVALVLEILSNDSTYLASPALPVSDAQDDKRHQHRAIFPSCAPIPTVVVLRAQVEQFPDNRHTQPHGYRTMNPCE</sequence>
<dbReference type="AlphaFoldDB" id="A0A8H5Y225"/>
<dbReference type="OrthoDB" id="10331531at2759"/>
<organism evidence="1 2">
    <name type="scientific">Fusarium mundagurra</name>
    <dbReference type="NCBI Taxonomy" id="1567541"/>
    <lineage>
        <taxon>Eukaryota</taxon>
        <taxon>Fungi</taxon>
        <taxon>Dikarya</taxon>
        <taxon>Ascomycota</taxon>
        <taxon>Pezizomycotina</taxon>
        <taxon>Sordariomycetes</taxon>
        <taxon>Hypocreomycetidae</taxon>
        <taxon>Hypocreales</taxon>
        <taxon>Nectriaceae</taxon>
        <taxon>Fusarium</taxon>
        <taxon>Fusarium fujikuroi species complex</taxon>
    </lineage>
</organism>
<evidence type="ECO:0000313" key="2">
    <source>
        <dbReference type="Proteomes" id="UP000544331"/>
    </source>
</evidence>
<comment type="caution">
    <text evidence="1">The sequence shown here is derived from an EMBL/GenBank/DDBJ whole genome shotgun (WGS) entry which is preliminary data.</text>
</comment>
<keyword evidence="2" id="KW-1185">Reference proteome</keyword>
<dbReference type="Proteomes" id="UP000544331">
    <property type="component" value="Unassembled WGS sequence"/>
</dbReference>
<proteinExistence type="predicted"/>
<reference evidence="1 2" key="1">
    <citation type="submission" date="2020-05" db="EMBL/GenBank/DDBJ databases">
        <title>Identification and distribution of gene clusters putatively required for synthesis of sphingolipid metabolism inhibitors in phylogenetically diverse species of the filamentous fungus Fusarium.</title>
        <authorList>
            <person name="Kim H.-S."/>
            <person name="Busman M."/>
            <person name="Brown D.W."/>
            <person name="Divon H."/>
            <person name="Uhlig S."/>
            <person name="Proctor R.H."/>
        </authorList>
    </citation>
    <scope>NUCLEOTIDE SEQUENCE [LARGE SCALE GENOMIC DNA]</scope>
    <source>
        <strain evidence="1 2">NRRL 66235</strain>
    </source>
</reference>
<evidence type="ECO:0000313" key="1">
    <source>
        <dbReference type="EMBL" id="KAF5704465.1"/>
    </source>
</evidence>